<gene>
    <name evidence="1" type="ORF">NPIL_587601</name>
</gene>
<organism evidence="1 2">
    <name type="scientific">Nephila pilipes</name>
    <name type="common">Giant wood spider</name>
    <name type="synonym">Nephila maculata</name>
    <dbReference type="NCBI Taxonomy" id="299642"/>
    <lineage>
        <taxon>Eukaryota</taxon>
        <taxon>Metazoa</taxon>
        <taxon>Ecdysozoa</taxon>
        <taxon>Arthropoda</taxon>
        <taxon>Chelicerata</taxon>
        <taxon>Arachnida</taxon>
        <taxon>Araneae</taxon>
        <taxon>Araneomorphae</taxon>
        <taxon>Entelegynae</taxon>
        <taxon>Araneoidea</taxon>
        <taxon>Nephilidae</taxon>
        <taxon>Nephila</taxon>
    </lineage>
</organism>
<protein>
    <recommendedName>
        <fullName evidence="3">HAT C-terminal dimerisation domain-containing protein</fullName>
    </recommendedName>
</protein>
<name>A0A8X6TMM8_NEPPI</name>
<evidence type="ECO:0000313" key="1">
    <source>
        <dbReference type="EMBL" id="GFT24302.1"/>
    </source>
</evidence>
<accession>A0A8X6TMM8</accession>
<dbReference type="Proteomes" id="UP000887013">
    <property type="component" value="Unassembled WGS sequence"/>
</dbReference>
<keyword evidence="2" id="KW-1185">Reference proteome</keyword>
<comment type="caution">
    <text evidence="1">The sequence shown here is derived from an EMBL/GenBank/DDBJ whole genome shotgun (WGS) entry which is preliminary data.</text>
</comment>
<reference evidence="1" key="1">
    <citation type="submission" date="2020-08" db="EMBL/GenBank/DDBJ databases">
        <title>Multicomponent nature underlies the extraordinary mechanical properties of spider dragline silk.</title>
        <authorList>
            <person name="Kono N."/>
            <person name="Nakamura H."/>
            <person name="Mori M."/>
            <person name="Yoshida Y."/>
            <person name="Ohtoshi R."/>
            <person name="Malay A.D."/>
            <person name="Moran D.A.P."/>
            <person name="Tomita M."/>
            <person name="Numata K."/>
            <person name="Arakawa K."/>
        </authorList>
    </citation>
    <scope>NUCLEOTIDE SEQUENCE</scope>
</reference>
<dbReference type="EMBL" id="BMAW01060060">
    <property type="protein sequence ID" value="GFT24302.1"/>
    <property type="molecule type" value="Genomic_DNA"/>
</dbReference>
<evidence type="ECO:0000313" key="2">
    <source>
        <dbReference type="Proteomes" id="UP000887013"/>
    </source>
</evidence>
<evidence type="ECO:0008006" key="3">
    <source>
        <dbReference type="Google" id="ProtNLM"/>
    </source>
</evidence>
<proteinExistence type="predicted"/>
<dbReference type="AlphaFoldDB" id="A0A8X6TMM8"/>
<sequence length="285" mass="33268">MNNYVCRVCNVNLEGEKAIISHRCWRNSKDICEKYENLDIPQSAFKIVVPRANAFNGNQIETKFATRINIFRTDQNERIFKISEDILKKRSERTAKDIIEKHINVNEVLCDNHSHYSNIQRISDSNSQQKSTIQKCRTSKEFFLRNEDNLPLLTVPFPVYKNSHNCPPNPIYSIESRLKDVIPNNTGLLEIAIEKIPNLNTISSESSVSPQKVNLTQWFPKWVSWNPVVPRKSVRVPRQKFYLIKKIRMVFATTYLCEARFSKYVATKTKYRNKLDAAPDMRVQL</sequence>